<keyword evidence="3 4" id="KW-0378">Hydrolase</keyword>
<dbReference type="PRINTS" id="PR00502">
    <property type="entry name" value="NUDIXFAMILY"/>
</dbReference>
<dbReference type="InterPro" id="IPR000086">
    <property type="entry name" value="NUDIX_hydrolase_dom"/>
</dbReference>
<comment type="caution">
    <text evidence="6">The sequence shown here is derived from an EMBL/GenBank/DDBJ whole genome shotgun (WGS) entry which is preliminary data.</text>
</comment>
<dbReference type="PANTHER" id="PTHR43046:SF2">
    <property type="entry name" value="8-OXO-DGTP DIPHOSPHATASE-RELATED"/>
    <property type="match status" value="1"/>
</dbReference>
<dbReference type="AlphaFoldDB" id="A0A7W7RA12"/>
<dbReference type="CDD" id="cd04690">
    <property type="entry name" value="NUDIX_Hydrolase"/>
    <property type="match status" value="1"/>
</dbReference>
<sequence length="135" mass="14448">MAETIEKVAWIHLDAGRLLATRTHGRDLFYLPGGKPESGETHEQALVREIGEELGITLDATAITPVLIVQAPADNKPAGTVVRTYCFTADHAGEPAACGEIAEIAYLTHGDHPRASPATREVLDRLAASGGLLRW</sequence>
<accession>A0A7W7RA12</accession>
<dbReference type="GO" id="GO:0016787">
    <property type="term" value="F:hydrolase activity"/>
    <property type="evidence" value="ECO:0007669"/>
    <property type="project" value="UniProtKB-KW"/>
</dbReference>
<dbReference type="InterPro" id="IPR020476">
    <property type="entry name" value="Nudix_hydrolase"/>
</dbReference>
<dbReference type="Proteomes" id="UP000540506">
    <property type="component" value="Unassembled WGS sequence"/>
</dbReference>
<dbReference type="Gene3D" id="3.90.79.10">
    <property type="entry name" value="Nucleoside Triphosphate Pyrophosphohydrolase"/>
    <property type="match status" value="1"/>
</dbReference>
<evidence type="ECO:0000313" key="6">
    <source>
        <dbReference type="EMBL" id="MBB4927521.1"/>
    </source>
</evidence>
<protein>
    <submittedName>
        <fullName evidence="6">8-oxo-dGTP pyrophosphatase MutT (NUDIX family)</fullName>
    </submittedName>
</protein>
<evidence type="ECO:0000259" key="5">
    <source>
        <dbReference type="PROSITE" id="PS51462"/>
    </source>
</evidence>
<evidence type="ECO:0000313" key="7">
    <source>
        <dbReference type="Proteomes" id="UP000540506"/>
    </source>
</evidence>
<gene>
    <name evidence="6" type="ORF">FHR34_006616</name>
</gene>
<evidence type="ECO:0000256" key="1">
    <source>
        <dbReference type="ARBA" id="ARBA00001946"/>
    </source>
</evidence>
<feature type="domain" description="Nudix hydrolase" evidence="5">
    <location>
        <begin position="1"/>
        <end position="128"/>
    </location>
</feature>
<proteinExistence type="inferred from homology"/>
<dbReference type="PANTHER" id="PTHR43046">
    <property type="entry name" value="GDP-MANNOSE MANNOSYL HYDROLASE"/>
    <property type="match status" value="1"/>
</dbReference>
<keyword evidence="7" id="KW-1185">Reference proteome</keyword>
<comment type="cofactor">
    <cofactor evidence="1">
        <name>Mg(2+)</name>
        <dbReference type="ChEBI" id="CHEBI:18420"/>
    </cofactor>
</comment>
<name>A0A7W7RA12_KITKI</name>
<evidence type="ECO:0000256" key="4">
    <source>
        <dbReference type="RuleBase" id="RU003476"/>
    </source>
</evidence>
<comment type="similarity">
    <text evidence="2 4">Belongs to the Nudix hydrolase family.</text>
</comment>
<organism evidence="6 7">
    <name type="scientific">Kitasatospora kifunensis</name>
    <name type="common">Streptomyces kifunensis</name>
    <dbReference type="NCBI Taxonomy" id="58351"/>
    <lineage>
        <taxon>Bacteria</taxon>
        <taxon>Bacillati</taxon>
        <taxon>Actinomycetota</taxon>
        <taxon>Actinomycetes</taxon>
        <taxon>Kitasatosporales</taxon>
        <taxon>Streptomycetaceae</taxon>
        <taxon>Kitasatospora</taxon>
    </lineage>
</organism>
<dbReference type="EMBL" id="JACHJV010000002">
    <property type="protein sequence ID" value="MBB4927521.1"/>
    <property type="molecule type" value="Genomic_DNA"/>
</dbReference>
<dbReference type="InterPro" id="IPR020084">
    <property type="entry name" value="NUDIX_hydrolase_CS"/>
</dbReference>
<dbReference type="InterPro" id="IPR015797">
    <property type="entry name" value="NUDIX_hydrolase-like_dom_sf"/>
</dbReference>
<dbReference type="PROSITE" id="PS00893">
    <property type="entry name" value="NUDIX_BOX"/>
    <property type="match status" value="1"/>
</dbReference>
<evidence type="ECO:0000256" key="3">
    <source>
        <dbReference type="ARBA" id="ARBA00022801"/>
    </source>
</evidence>
<dbReference type="PROSITE" id="PS51462">
    <property type="entry name" value="NUDIX"/>
    <property type="match status" value="1"/>
</dbReference>
<reference evidence="6 7" key="1">
    <citation type="submission" date="2020-08" db="EMBL/GenBank/DDBJ databases">
        <title>Sequencing the genomes of 1000 actinobacteria strains.</title>
        <authorList>
            <person name="Klenk H.-P."/>
        </authorList>
    </citation>
    <scope>NUCLEOTIDE SEQUENCE [LARGE SCALE GENOMIC DNA]</scope>
    <source>
        <strain evidence="6 7">DSM 41654</strain>
    </source>
</reference>
<dbReference type="Pfam" id="PF00293">
    <property type="entry name" value="NUDIX"/>
    <property type="match status" value="1"/>
</dbReference>
<dbReference type="SUPFAM" id="SSF55811">
    <property type="entry name" value="Nudix"/>
    <property type="match status" value="1"/>
</dbReference>
<evidence type="ECO:0000256" key="2">
    <source>
        <dbReference type="ARBA" id="ARBA00005582"/>
    </source>
</evidence>
<dbReference type="RefSeq" id="WP_184943916.1">
    <property type="nucleotide sequence ID" value="NZ_JACHJV010000002.1"/>
</dbReference>